<dbReference type="EMBL" id="JACHNU010000001">
    <property type="protein sequence ID" value="MBB4661340.1"/>
    <property type="molecule type" value="Genomic_DNA"/>
</dbReference>
<dbReference type="PANTHER" id="PTHR24321">
    <property type="entry name" value="DEHYDROGENASES, SHORT CHAIN"/>
    <property type="match status" value="1"/>
</dbReference>
<dbReference type="GO" id="GO:0016491">
    <property type="term" value="F:oxidoreductase activity"/>
    <property type="evidence" value="ECO:0007669"/>
    <property type="project" value="UniProtKB-KW"/>
</dbReference>
<dbReference type="AlphaFoldDB" id="A0A840IBN0"/>
<proteinExistence type="inferred from homology"/>
<evidence type="ECO:0000313" key="4">
    <source>
        <dbReference type="EMBL" id="MBB4661340.1"/>
    </source>
</evidence>
<dbReference type="InterPro" id="IPR036291">
    <property type="entry name" value="NAD(P)-bd_dom_sf"/>
</dbReference>
<dbReference type="PRINTS" id="PR00081">
    <property type="entry name" value="GDHRDH"/>
</dbReference>
<reference evidence="4 5" key="1">
    <citation type="submission" date="2020-08" db="EMBL/GenBank/DDBJ databases">
        <title>Genomic Encyclopedia of Archaeal and Bacterial Type Strains, Phase II (KMG-II): from individual species to whole genera.</title>
        <authorList>
            <person name="Goeker M."/>
        </authorList>
    </citation>
    <scope>NUCLEOTIDE SEQUENCE [LARGE SCALE GENOMIC DNA]</scope>
    <source>
        <strain evidence="4 5">DSM 23288</strain>
    </source>
</reference>
<keyword evidence="5" id="KW-1185">Reference proteome</keyword>
<dbReference type="Proteomes" id="UP000585272">
    <property type="component" value="Unassembled WGS sequence"/>
</dbReference>
<comment type="similarity">
    <text evidence="1 3">Belongs to the short-chain dehydrogenases/reductases (SDR) family.</text>
</comment>
<dbReference type="PANTHER" id="PTHR24321:SF8">
    <property type="entry name" value="ESTRADIOL 17-BETA-DEHYDROGENASE 8-RELATED"/>
    <property type="match status" value="1"/>
</dbReference>
<sequence>MTAPAPLPLLHGRVALVTGGANGLGATIARTLAAAGARGVALDRDVAGATPPDGWVAHAADVTDEQALRAAVAACVERFGRLDVVVANAGVVPPWRETAAIEADEWDRVSAVNVRGVATTIAAAVPALKAAAAAPPAAAAPGPPAAQGLAAAAPPAARATASVIALASINARKAHPRQALYSATKHAVVGIVRATALDLGRDGIRVNAVAPGAIATDALLDRMARRAAAGGLAADEALAAAAGETALGRIATAEEVADAVLFLASDLASGITGQVLAVDAGVP</sequence>
<accession>A0A840IBN0</accession>
<dbReference type="Pfam" id="PF13561">
    <property type="entry name" value="adh_short_C2"/>
    <property type="match status" value="1"/>
</dbReference>
<evidence type="ECO:0000256" key="3">
    <source>
        <dbReference type="RuleBase" id="RU000363"/>
    </source>
</evidence>
<dbReference type="Gene3D" id="3.40.50.720">
    <property type="entry name" value="NAD(P)-binding Rossmann-like Domain"/>
    <property type="match status" value="1"/>
</dbReference>
<organism evidence="4 5">
    <name type="scientific">Conexibacter arvalis</name>
    <dbReference type="NCBI Taxonomy" id="912552"/>
    <lineage>
        <taxon>Bacteria</taxon>
        <taxon>Bacillati</taxon>
        <taxon>Actinomycetota</taxon>
        <taxon>Thermoleophilia</taxon>
        <taxon>Solirubrobacterales</taxon>
        <taxon>Conexibacteraceae</taxon>
        <taxon>Conexibacter</taxon>
    </lineage>
</organism>
<evidence type="ECO:0000256" key="2">
    <source>
        <dbReference type="ARBA" id="ARBA00023002"/>
    </source>
</evidence>
<dbReference type="PROSITE" id="PS00061">
    <property type="entry name" value="ADH_SHORT"/>
    <property type="match status" value="1"/>
</dbReference>
<keyword evidence="2" id="KW-0560">Oxidoreductase</keyword>
<gene>
    <name evidence="4" type="ORF">BDZ31_000913</name>
</gene>
<dbReference type="RefSeq" id="WP_183339425.1">
    <property type="nucleotide sequence ID" value="NZ_JACHNU010000001.1"/>
</dbReference>
<evidence type="ECO:0000313" key="5">
    <source>
        <dbReference type="Proteomes" id="UP000585272"/>
    </source>
</evidence>
<name>A0A840IBN0_9ACTN</name>
<evidence type="ECO:0000256" key="1">
    <source>
        <dbReference type="ARBA" id="ARBA00006484"/>
    </source>
</evidence>
<dbReference type="SUPFAM" id="SSF51735">
    <property type="entry name" value="NAD(P)-binding Rossmann-fold domains"/>
    <property type="match status" value="1"/>
</dbReference>
<protein>
    <submittedName>
        <fullName evidence="4">NAD(P)-dependent dehydrogenase (Short-subunit alcohol dehydrogenase family)</fullName>
    </submittedName>
</protein>
<dbReference type="CDD" id="cd05233">
    <property type="entry name" value="SDR_c"/>
    <property type="match status" value="1"/>
</dbReference>
<dbReference type="PRINTS" id="PR00080">
    <property type="entry name" value="SDRFAMILY"/>
</dbReference>
<dbReference type="InterPro" id="IPR002347">
    <property type="entry name" value="SDR_fam"/>
</dbReference>
<dbReference type="Pfam" id="PF00106">
    <property type="entry name" value="adh_short"/>
    <property type="match status" value="1"/>
</dbReference>
<dbReference type="InterPro" id="IPR020904">
    <property type="entry name" value="Sc_DH/Rdtase_CS"/>
</dbReference>
<comment type="caution">
    <text evidence="4">The sequence shown here is derived from an EMBL/GenBank/DDBJ whole genome shotgun (WGS) entry which is preliminary data.</text>
</comment>